<evidence type="ECO:0000313" key="3">
    <source>
        <dbReference type="EMBL" id="KAK9130067.1"/>
    </source>
</evidence>
<dbReference type="Proteomes" id="UP001417504">
    <property type="component" value="Unassembled WGS sequence"/>
</dbReference>
<evidence type="ECO:0000259" key="2">
    <source>
        <dbReference type="Pfam" id="PF15749"/>
    </source>
</evidence>
<feature type="region of interest" description="Disordered" evidence="1">
    <location>
        <begin position="125"/>
        <end position="176"/>
    </location>
</feature>
<gene>
    <name evidence="3" type="ORF">Sjap_010554</name>
</gene>
<dbReference type="EMBL" id="JBBNAE010000004">
    <property type="protein sequence ID" value="KAK9130067.1"/>
    <property type="molecule type" value="Genomic_DNA"/>
</dbReference>
<dbReference type="AlphaFoldDB" id="A0AAP0JBU7"/>
<reference evidence="3 4" key="1">
    <citation type="submission" date="2024-01" db="EMBL/GenBank/DDBJ databases">
        <title>Genome assemblies of Stephania.</title>
        <authorList>
            <person name="Yang L."/>
        </authorList>
    </citation>
    <scope>NUCLEOTIDE SEQUENCE [LARGE SCALE GENOMIC DNA]</scope>
    <source>
        <strain evidence="3">QJT</strain>
        <tissue evidence="3">Leaf</tissue>
    </source>
</reference>
<comment type="caution">
    <text evidence="3">The sequence shown here is derived from an EMBL/GenBank/DDBJ whole genome shotgun (WGS) entry which is preliminary data.</text>
</comment>
<dbReference type="InterPro" id="IPR049472">
    <property type="entry name" value="MRNIP_N"/>
</dbReference>
<dbReference type="Pfam" id="PF15749">
    <property type="entry name" value="MRNIP"/>
    <property type="match status" value="1"/>
</dbReference>
<feature type="compositionally biased region" description="Basic residues" evidence="1">
    <location>
        <begin position="81"/>
        <end position="90"/>
    </location>
</feature>
<sequence length="230" mass="26709">MVSTVFIAVQCCQCATMQVKQKKKSSNKWSCVVCNQKQSVRKIYAQGLQAKDVRKFVQNFNMSRQSLDEALDSAEPERQRSSRILRRRTEIRKRNRETDYKCGSEPNFVTEIPTEMFKKPKLKNYSLEQRKSDGNKPFSPKFSKRKTSTSFISQGTQQEPEKSHQPTSMARGGPSKWVDYLTEDDDEKLLFRDEKYRAHWFYGVVVSTLDFESSDLGSTPVLHQHALFPM</sequence>
<feature type="domain" description="MRN complex-interacting protein N-terminal" evidence="2">
    <location>
        <begin position="9"/>
        <end position="95"/>
    </location>
</feature>
<dbReference type="PANTHER" id="PTHR15863:SF2">
    <property type="entry name" value="MRN COMPLEX-INTERACTING PROTEIN"/>
    <property type="match status" value="1"/>
</dbReference>
<dbReference type="InterPro" id="IPR032739">
    <property type="entry name" value="MRNIP"/>
</dbReference>
<dbReference type="PANTHER" id="PTHR15863">
    <property type="entry name" value="MRN COMPLEX-INTERACTING PROTEIN"/>
    <property type="match status" value="1"/>
</dbReference>
<dbReference type="GO" id="GO:0005634">
    <property type="term" value="C:nucleus"/>
    <property type="evidence" value="ECO:0007669"/>
    <property type="project" value="TreeGrafter"/>
</dbReference>
<protein>
    <recommendedName>
        <fullName evidence="2">MRN complex-interacting protein N-terminal domain-containing protein</fullName>
    </recommendedName>
</protein>
<proteinExistence type="predicted"/>
<feature type="compositionally biased region" description="Polar residues" evidence="1">
    <location>
        <begin position="148"/>
        <end position="158"/>
    </location>
</feature>
<name>A0AAP0JBU7_9MAGN</name>
<feature type="region of interest" description="Disordered" evidence="1">
    <location>
        <begin position="68"/>
        <end position="90"/>
    </location>
</feature>
<keyword evidence="4" id="KW-1185">Reference proteome</keyword>
<evidence type="ECO:0000256" key="1">
    <source>
        <dbReference type="SAM" id="MobiDB-lite"/>
    </source>
</evidence>
<dbReference type="GO" id="GO:0007095">
    <property type="term" value="P:mitotic G2 DNA damage checkpoint signaling"/>
    <property type="evidence" value="ECO:0007669"/>
    <property type="project" value="TreeGrafter"/>
</dbReference>
<accession>A0AAP0JBU7</accession>
<organism evidence="3 4">
    <name type="scientific">Stephania japonica</name>
    <dbReference type="NCBI Taxonomy" id="461633"/>
    <lineage>
        <taxon>Eukaryota</taxon>
        <taxon>Viridiplantae</taxon>
        <taxon>Streptophyta</taxon>
        <taxon>Embryophyta</taxon>
        <taxon>Tracheophyta</taxon>
        <taxon>Spermatophyta</taxon>
        <taxon>Magnoliopsida</taxon>
        <taxon>Ranunculales</taxon>
        <taxon>Menispermaceae</taxon>
        <taxon>Menispermoideae</taxon>
        <taxon>Cissampelideae</taxon>
        <taxon>Stephania</taxon>
    </lineage>
</organism>
<evidence type="ECO:0000313" key="4">
    <source>
        <dbReference type="Proteomes" id="UP001417504"/>
    </source>
</evidence>
<dbReference type="GO" id="GO:0003682">
    <property type="term" value="F:chromatin binding"/>
    <property type="evidence" value="ECO:0007669"/>
    <property type="project" value="TreeGrafter"/>
</dbReference>